<protein>
    <submittedName>
        <fullName evidence="2">Uncharacterized protein</fullName>
    </submittedName>
</protein>
<sequence>LKREQESGGRAHSGVQTFTCIKELARRFALTFGDLVKFRECLVMIHRNGVEFVFQDFRQTPDNATPPYLSYLTILSEFSNKLLKPDKKTVLSYLQKHTAEHIIDLREECWQPLIYYRASLLAVAETEDAISYVSSDRRPYLHSRSPIGKQKLEGMTLRLSLQNQRVPTQS</sequence>
<name>A0ABV0PZA7_9TELE</name>
<organism evidence="2 3">
    <name type="scientific">Goodea atripinnis</name>
    <dbReference type="NCBI Taxonomy" id="208336"/>
    <lineage>
        <taxon>Eukaryota</taxon>
        <taxon>Metazoa</taxon>
        <taxon>Chordata</taxon>
        <taxon>Craniata</taxon>
        <taxon>Vertebrata</taxon>
        <taxon>Euteleostomi</taxon>
        <taxon>Actinopterygii</taxon>
        <taxon>Neopterygii</taxon>
        <taxon>Teleostei</taxon>
        <taxon>Neoteleostei</taxon>
        <taxon>Acanthomorphata</taxon>
        <taxon>Ovalentaria</taxon>
        <taxon>Atherinomorphae</taxon>
        <taxon>Cyprinodontiformes</taxon>
        <taxon>Goodeidae</taxon>
        <taxon>Goodea</taxon>
    </lineage>
</organism>
<evidence type="ECO:0000313" key="2">
    <source>
        <dbReference type="EMBL" id="MEQ2188652.1"/>
    </source>
</evidence>
<feature type="non-terminal residue" evidence="2">
    <location>
        <position position="1"/>
    </location>
</feature>
<reference evidence="2 3" key="1">
    <citation type="submission" date="2021-06" db="EMBL/GenBank/DDBJ databases">
        <authorList>
            <person name="Palmer J.M."/>
        </authorList>
    </citation>
    <scope>NUCLEOTIDE SEQUENCE [LARGE SCALE GENOMIC DNA]</scope>
    <source>
        <strain evidence="2 3">GA_2019</strain>
        <tissue evidence="2">Muscle</tissue>
    </source>
</reference>
<dbReference type="PANTHER" id="PTHR11199">
    <property type="entry name" value="STROMAL ANTIGEN"/>
    <property type="match status" value="1"/>
</dbReference>
<dbReference type="PANTHER" id="PTHR11199:SF2">
    <property type="entry name" value="COHESIN SUBUNIT SA"/>
    <property type="match status" value="1"/>
</dbReference>
<evidence type="ECO:0000313" key="3">
    <source>
        <dbReference type="Proteomes" id="UP001476798"/>
    </source>
</evidence>
<dbReference type="InterPro" id="IPR039662">
    <property type="entry name" value="Cohesin_Scc3/SA"/>
</dbReference>
<comment type="caution">
    <text evidence="2">The sequence shown here is derived from an EMBL/GenBank/DDBJ whole genome shotgun (WGS) entry which is preliminary data.</text>
</comment>
<keyword evidence="3" id="KW-1185">Reference proteome</keyword>
<accession>A0ABV0PZA7</accession>
<dbReference type="Proteomes" id="UP001476798">
    <property type="component" value="Unassembled WGS sequence"/>
</dbReference>
<comment type="similarity">
    <text evidence="1">Belongs to the SCC3 family.</text>
</comment>
<evidence type="ECO:0000256" key="1">
    <source>
        <dbReference type="ARBA" id="ARBA00005486"/>
    </source>
</evidence>
<dbReference type="EMBL" id="JAHRIO010091340">
    <property type="protein sequence ID" value="MEQ2188652.1"/>
    <property type="molecule type" value="Genomic_DNA"/>
</dbReference>
<proteinExistence type="inferred from homology"/>
<gene>
    <name evidence="2" type="ORF">GOODEAATRI_017186</name>
</gene>